<name>A0A930DYH1_9FIRM</name>
<dbReference type="CDD" id="cd09731">
    <property type="entry name" value="Cse2_I-E"/>
    <property type="match status" value="1"/>
</dbReference>
<dbReference type="InterPro" id="IPR013382">
    <property type="entry name" value="CRISPR-assoc_prot_Cse2"/>
</dbReference>
<dbReference type="AlphaFoldDB" id="A0A930DYH1"/>
<evidence type="ECO:0000313" key="1">
    <source>
        <dbReference type="EMBL" id="MBF1305830.1"/>
    </source>
</evidence>
<dbReference type="NCBIfam" id="TIGR02548">
    <property type="entry name" value="casB_cse2"/>
    <property type="match status" value="1"/>
</dbReference>
<accession>A0A930DYH1</accession>
<dbReference type="InterPro" id="IPR038287">
    <property type="entry name" value="Cse2_sf"/>
</dbReference>
<proteinExistence type="predicted"/>
<dbReference type="Gene3D" id="1.10.520.40">
    <property type="entry name" value="CRISPR-associated protein Cse2"/>
    <property type="match status" value="1"/>
</dbReference>
<dbReference type="EMBL" id="JABZRB010000282">
    <property type="protein sequence ID" value="MBF1305830.1"/>
    <property type="molecule type" value="Genomic_DNA"/>
</dbReference>
<dbReference type="Proteomes" id="UP000780721">
    <property type="component" value="Unassembled WGS sequence"/>
</dbReference>
<comment type="caution">
    <text evidence="1">The sequence shown here is derived from an EMBL/GenBank/DDBJ whole genome shotgun (WGS) entry which is preliminary data.</text>
</comment>
<dbReference type="Pfam" id="PF09485">
    <property type="entry name" value="CRISPR_Cse2"/>
    <property type="match status" value="1"/>
</dbReference>
<sequence length="200" mass="22679">MDEERKSVDAVMKRIIAEIEPIKTLGSGKAILAGIRDSIGKELTNAPQVWPLLFANLPEEYLGDKARITAEENAIYLSLQIYALMQQGSSKPERGEEKATRNIGESLRALRGDESKTKAMDERFNTMATAGSFEELSHYLRQMIKILKANAVNPSVNYPKLAIDLFWMQKGKQDNILMDWARAYYQTFQKNTVEKESTNE</sequence>
<gene>
    <name evidence="1" type="primary">casB</name>
    <name evidence="1" type="ORF">HXM91_08310</name>
</gene>
<organism evidence="1 2">
    <name type="scientific">Oribacterium sinus</name>
    <dbReference type="NCBI Taxonomy" id="237576"/>
    <lineage>
        <taxon>Bacteria</taxon>
        <taxon>Bacillati</taxon>
        <taxon>Bacillota</taxon>
        <taxon>Clostridia</taxon>
        <taxon>Lachnospirales</taxon>
        <taxon>Lachnospiraceae</taxon>
        <taxon>Oribacterium</taxon>
    </lineage>
</organism>
<protein>
    <submittedName>
        <fullName evidence="1">Type I-E CRISPR-associated protein Cse2/CasB</fullName>
    </submittedName>
</protein>
<reference evidence="1" key="1">
    <citation type="submission" date="2020-04" db="EMBL/GenBank/DDBJ databases">
        <title>Deep metagenomics examines the oral microbiome during advanced dental caries in children, revealing novel taxa and co-occurrences with host molecules.</title>
        <authorList>
            <person name="Baker J.L."/>
            <person name="Morton J.T."/>
            <person name="Dinis M."/>
            <person name="Alvarez R."/>
            <person name="Tran N.C."/>
            <person name="Knight R."/>
            <person name="Edlund A."/>
        </authorList>
    </citation>
    <scope>NUCLEOTIDE SEQUENCE</scope>
    <source>
        <strain evidence="1">JCVI_48_bin.5</strain>
    </source>
</reference>
<evidence type="ECO:0000313" key="2">
    <source>
        <dbReference type="Proteomes" id="UP000780721"/>
    </source>
</evidence>